<comment type="caution">
    <text evidence="4">The sequence shown here is derived from an EMBL/GenBank/DDBJ whole genome shotgun (WGS) entry which is preliminary data.</text>
</comment>
<dbReference type="OrthoDB" id="1815486at2"/>
<dbReference type="InterPro" id="IPR013830">
    <property type="entry name" value="SGNH_hydro"/>
</dbReference>
<protein>
    <submittedName>
        <fullName evidence="4">Lysophospholipase</fullName>
    </submittedName>
</protein>
<proteinExistence type="predicted"/>
<dbReference type="AlphaFoldDB" id="A0A2S5GFX8"/>
<sequence>MSKSLQKAGKIGLAICFLSLPLSSANSVKAEITTPQVYMALGDSIAAGATPYNELDAGYTDIIAAKLSEQGLLAAFSKDFAVPGFAADNILDLLDEKEVRNGIEQATLITLSAGANNVLGLVQQDPGGRTVQFNQMTANFILNQMRIQYGELLDEIQMINPTAEIYAVGYYFPYPNVLETQQQGVRKMLSLVNEIIQNEAENRDITFIDVAEQFDENGLQYVPNPTDVHPNQLGYLSMANSFFDQVTPGIQATEGDIPPNPGMSPFLEELMNESGMTMDEPDVEAGNEAVVPDEESTPEDSLQEEDTAPDEVEDFEGAALGPKPAPSLVNYSFLLG</sequence>
<evidence type="ECO:0000259" key="3">
    <source>
        <dbReference type="Pfam" id="PF13472"/>
    </source>
</evidence>
<evidence type="ECO:0000313" key="5">
    <source>
        <dbReference type="Proteomes" id="UP000239047"/>
    </source>
</evidence>
<dbReference type="SUPFAM" id="SSF52266">
    <property type="entry name" value="SGNH hydrolase"/>
    <property type="match status" value="1"/>
</dbReference>
<evidence type="ECO:0000313" key="4">
    <source>
        <dbReference type="EMBL" id="PPA71889.1"/>
    </source>
</evidence>
<dbReference type="GO" id="GO:0004622">
    <property type="term" value="F:phosphatidylcholine lysophospholipase activity"/>
    <property type="evidence" value="ECO:0007669"/>
    <property type="project" value="TreeGrafter"/>
</dbReference>
<reference evidence="4 5" key="1">
    <citation type="submission" date="2018-02" db="EMBL/GenBank/DDBJ databases">
        <title>Jeotgalibacillus proteolyticum sp. nov. a protease producing bacterium isolated from ocean sediments of Laizhou Bay.</title>
        <authorList>
            <person name="Li Y."/>
        </authorList>
    </citation>
    <scope>NUCLEOTIDE SEQUENCE [LARGE SCALE GENOMIC DNA]</scope>
    <source>
        <strain evidence="4 5">22-7</strain>
    </source>
</reference>
<dbReference type="PANTHER" id="PTHR30383">
    <property type="entry name" value="THIOESTERASE 1/PROTEASE 1/LYSOPHOSPHOLIPASE L1"/>
    <property type="match status" value="1"/>
</dbReference>
<gene>
    <name evidence="4" type="ORF">C4B60_00475</name>
</gene>
<evidence type="ECO:0000256" key="2">
    <source>
        <dbReference type="SAM" id="SignalP"/>
    </source>
</evidence>
<dbReference type="Gene3D" id="3.40.50.1110">
    <property type="entry name" value="SGNH hydrolase"/>
    <property type="match status" value="1"/>
</dbReference>
<dbReference type="InterPro" id="IPR051532">
    <property type="entry name" value="Ester_Hydrolysis_Enzymes"/>
</dbReference>
<evidence type="ECO:0000256" key="1">
    <source>
        <dbReference type="SAM" id="MobiDB-lite"/>
    </source>
</evidence>
<feature type="chain" id="PRO_5015770071" evidence="2">
    <location>
        <begin position="31"/>
        <end position="336"/>
    </location>
</feature>
<feature type="signal peptide" evidence="2">
    <location>
        <begin position="1"/>
        <end position="30"/>
    </location>
</feature>
<keyword evidence="5" id="KW-1185">Reference proteome</keyword>
<dbReference type="EMBL" id="PREZ01000001">
    <property type="protein sequence ID" value="PPA71889.1"/>
    <property type="molecule type" value="Genomic_DNA"/>
</dbReference>
<dbReference type="InterPro" id="IPR036514">
    <property type="entry name" value="SGNH_hydro_sf"/>
</dbReference>
<accession>A0A2S5GFX8</accession>
<feature type="region of interest" description="Disordered" evidence="1">
    <location>
        <begin position="277"/>
        <end position="325"/>
    </location>
</feature>
<feature type="domain" description="SGNH hydrolase-type esterase" evidence="3">
    <location>
        <begin position="40"/>
        <end position="235"/>
    </location>
</feature>
<dbReference type="PANTHER" id="PTHR30383:SF27">
    <property type="entry name" value="SPORE GERMINATION LIPASE LIPC"/>
    <property type="match status" value="1"/>
</dbReference>
<dbReference type="Proteomes" id="UP000239047">
    <property type="component" value="Unassembled WGS sequence"/>
</dbReference>
<feature type="compositionally biased region" description="Acidic residues" evidence="1">
    <location>
        <begin position="279"/>
        <end position="316"/>
    </location>
</feature>
<keyword evidence="2" id="KW-0732">Signal</keyword>
<name>A0A2S5GFX8_9BACL</name>
<dbReference type="Pfam" id="PF13472">
    <property type="entry name" value="Lipase_GDSL_2"/>
    <property type="match status" value="1"/>
</dbReference>
<organism evidence="4 5">
    <name type="scientific">Jeotgalibacillus proteolyticus</name>
    <dbReference type="NCBI Taxonomy" id="2082395"/>
    <lineage>
        <taxon>Bacteria</taxon>
        <taxon>Bacillati</taxon>
        <taxon>Bacillota</taxon>
        <taxon>Bacilli</taxon>
        <taxon>Bacillales</taxon>
        <taxon>Caryophanaceae</taxon>
        <taxon>Jeotgalibacillus</taxon>
    </lineage>
</organism>
<dbReference type="RefSeq" id="WP_104055632.1">
    <property type="nucleotide sequence ID" value="NZ_PREZ01000001.1"/>
</dbReference>